<proteinExistence type="predicted"/>
<dbReference type="InterPro" id="IPR011992">
    <property type="entry name" value="EF-hand-dom_pair"/>
</dbReference>
<keyword evidence="4" id="KW-1185">Reference proteome</keyword>
<dbReference type="InterPro" id="IPR002048">
    <property type="entry name" value="EF_hand_dom"/>
</dbReference>
<protein>
    <submittedName>
        <fullName evidence="3">EF-hand domain-containing protein</fullName>
    </submittedName>
</protein>
<evidence type="ECO:0000256" key="1">
    <source>
        <dbReference type="SAM" id="SignalP"/>
    </source>
</evidence>
<dbReference type="SUPFAM" id="SSF47473">
    <property type="entry name" value="EF-hand"/>
    <property type="match status" value="1"/>
</dbReference>
<feature type="chain" id="PRO_5045206976" evidence="1">
    <location>
        <begin position="22"/>
        <end position="82"/>
    </location>
</feature>
<evidence type="ECO:0000313" key="3">
    <source>
        <dbReference type="EMBL" id="MBY6140858.1"/>
    </source>
</evidence>
<dbReference type="EMBL" id="JAHVJA010000007">
    <property type="protein sequence ID" value="MBY6140858.1"/>
    <property type="molecule type" value="Genomic_DNA"/>
</dbReference>
<feature type="domain" description="EF-hand" evidence="2">
    <location>
        <begin position="16"/>
        <end position="51"/>
    </location>
</feature>
<comment type="caution">
    <text evidence="3">The sequence shown here is derived from an EMBL/GenBank/DDBJ whole genome shotgun (WGS) entry which is preliminary data.</text>
</comment>
<accession>A0ABS7NI48</accession>
<dbReference type="Gene3D" id="1.10.238.10">
    <property type="entry name" value="EF-hand"/>
    <property type="match status" value="1"/>
</dbReference>
<dbReference type="RefSeq" id="WP_222508992.1">
    <property type="nucleotide sequence ID" value="NZ_JAHVJA010000007.1"/>
</dbReference>
<dbReference type="Proteomes" id="UP000766629">
    <property type="component" value="Unassembled WGS sequence"/>
</dbReference>
<keyword evidence="1" id="KW-0732">Signal</keyword>
<name>A0ABS7NI48_9RHOB</name>
<evidence type="ECO:0000259" key="2">
    <source>
        <dbReference type="PROSITE" id="PS50222"/>
    </source>
</evidence>
<dbReference type="PROSITE" id="PS50222">
    <property type="entry name" value="EF_HAND_2"/>
    <property type="match status" value="1"/>
</dbReference>
<feature type="signal peptide" evidence="1">
    <location>
        <begin position="1"/>
        <end position="21"/>
    </location>
</feature>
<evidence type="ECO:0000313" key="4">
    <source>
        <dbReference type="Proteomes" id="UP000766629"/>
    </source>
</evidence>
<gene>
    <name evidence="3" type="ORF">KUV26_15575</name>
</gene>
<organism evidence="3 4">
    <name type="scientific">Leisingera daeponensis</name>
    <dbReference type="NCBI Taxonomy" id="405746"/>
    <lineage>
        <taxon>Bacteria</taxon>
        <taxon>Pseudomonadati</taxon>
        <taxon>Pseudomonadota</taxon>
        <taxon>Alphaproteobacteria</taxon>
        <taxon>Rhodobacterales</taxon>
        <taxon>Roseobacteraceae</taxon>
        <taxon>Leisingera</taxon>
    </lineage>
</organism>
<sequence>MKKFALTAAALTALAASPLAAMESITEADTDGNGTYSLEELQAAFPDLTEETFATIDANADGEADLAEVKAAEEADLLATAG</sequence>
<reference evidence="3 4" key="1">
    <citation type="submission" date="2021-06" db="EMBL/GenBank/DDBJ databases">
        <title>50 bacteria genomes isolated from Dapeng, Shenzhen, China.</title>
        <authorList>
            <person name="Zheng W."/>
            <person name="Yu S."/>
            <person name="Huang Y."/>
        </authorList>
    </citation>
    <scope>NUCLEOTIDE SEQUENCE [LARGE SCALE GENOMIC DNA]</scope>
    <source>
        <strain evidence="3 4">DP1N14-2</strain>
    </source>
</reference>